<feature type="domain" description="HTH tetR-type" evidence="3">
    <location>
        <begin position="17"/>
        <end position="77"/>
    </location>
</feature>
<dbReference type="Pfam" id="PF17920">
    <property type="entry name" value="TetR_C_16"/>
    <property type="match status" value="1"/>
</dbReference>
<dbReference type="PRINTS" id="PR00455">
    <property type="entry name" value="HTHTETR"/>
</dbReference>
<dbReference type="PROSITE" id="PS50977">
    <property type="entry name" value="HTH_TETR_2"/>
    <property type="match status" value="1"/>
</dbReference>
<dbReference type="PANTHER" id="PTHR30055">
    <property type="entry name" value="HTH-TYPE TRANSCRIPTIONAL REGULATOR RUTR"/>
    <property type="match status" value="1"/>
</dbReference>
<evidence type="ECO:0000259" key="3">
    <source>
        <dbReference type="PROSITE" id="PS50977"/>
    </source>
</evidence>
<evidence type="ECO:0000256" key="2">
    <source>
        <dbReference type="PROSITE-ProRule" id="PRU00335"/>
    </source>
</evidence>
<dbReference type="InterPro" id="IPR041678">
    <property type="entry name" value="TetR_C_16"/>
</dbReference>
<evidence type="ECO:0000256" key="1">
    <source>
        <dbReference type="ARBA" id="ARBA00023125"/>
    </source>
</evidence>
<dbReference type="SUPFAM" id="SSF46689">
    <property type="entry name" value="Homeodomain-like"/>
    <property type="match status" value="1"/>
</dbReference>
<feature type="DNA-binding region" description="H-T-H motif" evidence="2">
    <location>
        <begin position="40"/>
        <end position="59"/>
    </location>
</feature>
<dbReference type="GO" id="GO:0000976">
    <property type="term" value="F:transcription cis-regulatory region binding"/>
    <property type="evidence" value="ECO:0007669"/>
    <property type="project" value="TreeGrafter"/>
</dbReference>
<gene>
    <name evidence="4" type="ORF">GR212_20825</name>
</gene>
<sequence length="198" mass="20643">MSTTVDNGGRRVRLSATESRARILAAARLAFTRAGYDTVGVREIAAAAGVDPAMVPRLFGSKEALFTIIANEAFELEPAFDGPLDGLGERVAGYLVQPLAVTAPNEFDEFAFLLRSVGSPAAAPILSAALHAGFIEPLAGRFTGQQAQARAALVTSYILGFAVLRVGLGSAAVENADRKMLARLLGEAIQVCLVGPDS</sequence>
<dbReference type="InterPro" id="IPR036271">
    <property type="entry name" value="Tet_transcr_reg_TetR-rel_C_sf"/>
</dbReference>
<dbReference type="PANTHER" id="PTHR30055:SF235">
    <property type="entry name" value="TRANSCRIPTIONAL REGULATORY PROTEIN"/>
    <property type="match status" value="1"/>
</dbReference>
<dbReference type="RefSeq" id="WP_163988946.1">
    <property type="nucleotide sequence ID" value="NZ_WUEY01000010.1"/>
</dbReference>
<organism evidence="4 5">
    <name type="scientific">Rhizobium lusitanum</name>
    <dbReference type="NCBI Taxonomy" id="293958"/>
    <lineage>
        <taxon>Bacteria</taxon>
        <taxon>Pseudomonadati</taxon>
        <taxon>Pseudomonadota</taxon>
        <taxon>Alphaproteobacteria</taxon>
        <taxon>Hyphomicrobiales</taxon>
        <taxon>Rhizobiaceae</taxon>
        <taxon>Rhizobium/Agrobacterium group</taxon>
        <taxon>Rhizobium</taxon>
    </lineage>
</organism>
<keyword evidence="1 2" id="KW-0238">DNA-binding</keyword>
<evidence type="ECO:0000313" key="5">
    <source>
        <dbReference type="Proteomes" id="UP000483035"/>
    </source>
</evidence>
<dbReference type="Gene3D" id="1.10.357.10">
    <property type="entry name" value="Tetracycline Repressor, domain 2"/>
    <property type="match status" value="1"/>
</dbReference>
<dbReference type="InterPro" id="IPR009057">
    <property type="entry name" value="Homeodomain-like_sf"/>
</dbReference>
<accession>A0A6L9U9M5</accession>
<dbReference type="InterPro" id="IPR001647">
    <property type="entry name" value="HTH_TetR"/>
</dbReference>
<dbReference type="InterPro" id="IPR050109">
    <property type="entry name" value="HTH-type_TetR-like_transc_reg"/>
</dbReference>
<comment type="caution">
    <text evidence="4">The sequence shown here is derived from an EMBL/GenBank/DDBJ whole genome shotgun (WGS) entry which is preliminary data.</text>
</comment>
<dbReference type="EMBL" id="WUEY01000010">
    <property type="protein sequence ID" value="NEI72031.1"/>
    <property type="molecule type" value="Genomic_DNA"/>
</dbReference>
<protein>
    <submittedName>
        <fullName evidence="4">TetR family transcriptional regulator</fullName>
    </submittedName>
</protein>
<evidence type="ECO:0000313" key="4">
    <source>
        <dbReference type="EMBL" id="NEI72031.1"/>
    </source>
</evidence>
<dbReference type="AlphaFoldDB" id="A0A6L9U9M5"/>
<reference evidence="4 5" key="1">
    <citation type="submission" date="2019-12" db="EMBL/GenBank/DDBJ databases">
        <title>Rhizobium genotypes associated with high levels of biological nitrogen fixation by grain legumes in a temperate-maritime cropping system.</title>
        <authorList>
            <person name="Maluk M."/>
            <person name="Francesc Ferrando Molina F."/>
            <person name="Lopez Del Egido L."/>
            <person name="Lafos M."/>
            <person name="Langarica-Fuentes A."/>
            <person name="Gebre Yohannes G."/>
            <person name="Young M.W."/>
            <person name="Martin P."/>
            <person name="Gantlett R."/>
            <person name="Kenicer G."/>
            <person name="Hawes C."/>
            <person name="Begg G.S."/>
            <person name="Quilliam R.S."/>
            <person name="Squire G.R."/>
            <person name="Poole P.S."/>
            <person name="Young P.W."/>
            <person name="Iannetta P.M."/>
            <person name="James E.K."/>
        </authorList>
    </citation>
    <scope>NUCLEOTIDE SEQUENCE [LARGE SCALE GENOMIC DNA]</scope>
    <source>
        <strain evidence="4 5">JHI1118</strain>
    </source>
</reference>
<name>A0A6L9U9M5_9HYPH</name>
<dbReference type="SUPFAM" id="SSF48498">
    <property type="entry name" value="Tetracyclin repressor-like, C-terminal domain"/>
    <property type="match status" value="1"/>
</dbReference>
<dbReference type="Proteomes" id="UP000483035">
    <property type="component" value="Unassembled WGS sequence"/>
</dbReference>
<proteinExistence type="predicted"/>
<dbReference type="Pfam" id="PF00440">
    <property type="entry name" value="TetR_N"/>
    <property type="match status" value="1"/>
</dbReference>
<dbReference type="GO" id="GO:0003700">
    <property type="term" value="F:DNA-binding transcription factor activity"/>
    <property type="evidence" value="ECO:0007669"/>
    <property type="project" value="TreeGrafter"/>
</dbReference>